<proteinExistence type="predicted"/>
<dbReference type="AlphaFoldDB" id="A0A382ZIG0"/>
<evidence type="ECO:0008006" key="2">
    <source>
        <dbReference type="Google" id="ProtNLM"/>
    </source>
</evidence>
<name>A0A382ZIG0_9ZZZZ</name>
<reference evidence="1" key="1">
    <citation type="submission" date="2018-05" db="EMBL/GenBank/DDBJ databases">
        <authorList>
            <person name="Lanie J.A."/>
            <person name="Ng W.-L."/>
            <person name="Kazmierczak K.M."/>
            <person name="Andrzejewski T.M."/>
            <person name="Davidsen T.M."/>
            <person name="Wayne K.J."/>
            <person name="Tettelin H."/>
            <person name="Glass J.I."/>
            <person name="Rusch D."/>
            <person name="Podicherti R."/>
            <person name="Tsui H.-C.T."/>
            <person name="Winkler M.E."/>
        </authorList>
    </citation>
    <scope>NUCLEOTIDE SEQUENCE</scope>
</reference>
<gene>
    <name evidence="1" type="ORF">METZ01_LOCUS447863</name>
</gene>
<feature type="non-terminal residue" evidence="1">
    <location>
        <position position="1"/>
    </location>
</feature>
<protein>
    <recommendedName>
        <fullName evidence="2">HNH endonuclease</fullName>
    </recommendedName>
</protein>
<dbReference type="EMBL" id="UINC01183998">
    <property type="protein sequence ID" value="SVD95009.1"/>
    <property type="molecule type" value="Genomic_DNA"/>
</dbReference>
<sequence length="45" mass="5446">GMVLNRNPFRPTIDDLHENGKNFPPNFLHESWMDYLYWDVVLEPK</sequence>
<accession>A0A382ZIG0</accession>
<organism evidence="1">
    <name type="scientific">marine metagenome</name>
    <dbReference type="NCBI Taxonomy" id="408172"/>
    <lineage>
        <taxon>unclassified sequences</taxon>
        <taxon>metagenomes</taxon>
        <taxon>ecological metagenomes</taxon>
    </lineage>
</organism>
<evidence type="ECO:0000313" key="1">
    <source>
        <dbReference type="EMBL" id="SVD95009.1"/>
    </source>
</evidence>